<evidence type="ECO:0000256" key="2">
    <source>
        <dbReference type="ARBA" id="ARBA00022448"/>
    </source>
</evidence>
<proteinExistence type="inferred from homology"/>
<feature type="transmembrane region" description="Helical" evidence="9">
    <location>
        <begin position="542"/>
        <end position="563"/>
    </location>
</feature>
<evidence type="ECO:0000313" key="14">
    <source>
        <dbReference type="EMBL" id="MFD1166854.1"/>
    </source>
</evidence>
<evidence type="ECO:0000256" key="6">
    <source>
        <dbReference type="ARBA" id="ARBA00022989"/>
    </source>
</evidence>
<feature type="transmembrane region" description="Helical" evidence="9">
    <location>
        <begin position="569"/>
        <end position="587"/>
    </location>
</feature>
<evidence type="ECO:0000256" key="1">
    <source>
        <dbReference type="ARBA" id="ARBA00004651"/>
    </source>
</evidence>
<dbReference type="PANTHER" id="PTHR30081:SF1">
    <property type="entry name" value="PROTEIN TRANSLOCASE SUBUNIT SECD"/>
    <property type="match status" value="1"/>
</dbReference>
<dbReference type="NCBIfam" id="NF009585">
    <property type="entry name" value="PRK13024.1-5"/>
    <property type="match status" value="1"/>
</dbReference>
<dbReference type="NCBIfam" id="TIGR00966">
    <property type="entry name" value="transloc_SecF"/>
    <property type="match status" value="1"/>
</dbReference>
<feature type="domain" description="Protein translocase subunit SecDF P1" evidence="12">
    <location>
        <begin position="179"/>
        <end position="235"/>
    </location>
</feature>
<comment type="function">
    <text evidence="9">Part of the Sec protein translocase complex. Interacts with the SecYEG preprotein conducting channel. SecDF uses the proton motive force (PMF) to complete protein translocation after the ATP-dependent function of SecA.</text>
</comment>
<dbReference type="Gene3D" id="1.20.1640.10">
    <property type="entry name" value="Multidrug efflux transporter AcrB transmembrane domain"/>
    <property type="match status" value="2"/>
</dbReference>
<keyword evidence="15" id="KW-1185">Reference proteome</keyword>
<keyword evidence="7 9" id="KW-0811">Translocation</keyword>
<dbReference type="PANTHER" id="PTHR30081">
    <property type="entry name" value="PROTEIN-EXPORT MEMBRANE PROTEIN SEC"/>
    <property type="match status" value="1"/>
</dbReference>
<keyword evidence="8 9" id="KW-0472">Membrane</keyword>
<dbReference type="InterPro" id="IPR055344">
    <property type="entry name" value="SecD_SecF_C_bact"/>
</dbReference>
<dbReference type="HAMAP" id="MF_01463_B">
    <property type="entry name" value="SecD_B"/>
    <property type="match status" value="1"/>
</dbReference>
<dbReference type="NCBIfam" id="TIGR01129">
    <property type="entry name" value="secD"/>
    <property type="match status" value="1"/>
</dbReference>
<dbReference type="InterPro" id="IPR048634">
    <property type="entry name" value="SecD_SecF_C"/>
</dbReference>
<dbReference type="InterPro" id="IPR022646">
    <property type="entry name" value="SecD/SecF_CS"/>
</dbReference>
<feature type="transmembrane region" description="Helical" evidence="9">
    <location>
        <begin position="516"/>
        <end position="535"/>
    </location>
</feature>
<evidence type="ECO:0000259" key="12">
    <source>
        <dbReference type="Pfam" id="PF21760"/>
    </source>
</evidence>
<feature type="domain" description="Protein export membrane protein SecD/SecF C-terminal" evidence="11">
    <location>
        <begin position="795"/>
        <end position="983"/>
    </location>
</feature>
<comment type="subunit">
    <text evidence="9">Forms a complex with SecF. Part of the essential Sec protein translocation apparatus which comprises SecA, SecYEG and auxiliary proteins SecDF. Other proteins may also be involved.</text>
</comment>
<comment type="caution">
    <text evidence="14">The sequence shown here is derived from an EMBL/GenBank/DDBJ whole genome shotgun (WGS) entry which is preliminary data.</text>
</comment>
<dbReference type="Pfam" id="PF22599">
    <property type="entry name" value="SecDF_P1_head"/>
    <property type="match status" value="1"/>
</dbReference>
<feature type="transmembrane region" description="Helical" evidence="9">
    <location>
        <begin position="957"/>
        <end position="981"/>
    </location>
</feature>
<dbReference type="InterPro" id="IPR022645">
    <property type="entry name" value="SecD/SecF_bac"/>
</dbReference>
<dbReference type="InterPro" id="IPR005791">
    <property type="entry name" value="SecD"/>
</dbReference>
<evidence type="ECO:0000256" key="10">
    <source>
        <dbReference type="HAMAP-Rule" id="MF_01464"/>
    </source>
</evidence>
<dbReference type="RefSeq" id="WP_380897821.1">
    <property type="nucleotide sequence ID" value="NZ_JBHTKY010000025.1"/>
</dbReference>
<accession>A0ABW3RNR4</accession>
<feature type="transmembrane region" description="Helical" evidence="9">
    <location>
        <begin position="608"/>
        <end position="631"/>
    </location>
</feature>
<feature type="transmembrane region" description="Helical" evidence="9">
    <location>
        <begin position="879"/>
        <end position="900"/>
    </location>
</feature>
<dbReference type="InterPro" id="IPR005665">
    <property type="entry name" value="SecF_bac"/>
</dbReference>
<comment type="subcellular location">
    <subcellularLocation>
        <location evidence="1 9">Cell membrane</location>
        <topology evidence="1 9">Multi-pass membrane protein</topology>
    </subcellularLocation>
</comment>
<keyword evidence="6 9" id="KW-1133">Transmembrane helix</keyword>
<protein>
    <recommendedName>
        <fullName evidence="9 10">Multifunctional fusion protein</fullName>
    </recommendedName>
    <domain>
        <recommendedName>
            <fullName evidence="9">Protein translocase subunit SecD</fullName>
        </recommendedName>
    </domain>
    <domain>
        <recommendedName>
            <fullName evidence="10">Protein-export membrane protein SecF</fullName>
        </recommendedName>
    </domain>
</protein>
<feature type="transmembrane region" description="Helical" evidence="9">
    <location>
        <begin position="933"/>
        <end position="951"/>
    </location>
</feature>
<sequence>MSKGLIKFLVIVVSLACLYSLSFTFVTRKVEKDASEYAKGDMAKEKAYLDSIAGEVVYNIGIAKFTYREAKANELALGLDLKGGMNVTMEISLNELIANLAGNPKDANFNKALENAVNKSKTTNTSLIDLFMNEYKATGASTPIASFFATKDNAAVIKGTSSESDVRNFLNREADNAIQNSYKVLRTRIDKFGVASPNIQIQQGTNRILIELPGVNDEERVRKLLQGSAKLEFYETYQNPQVYSLLENVNRTLATTLKADKPAANVPSDSTVANTADTTKKEENLLAKLGANQKASDSAKTDSAAQPDAAALANNPLFAVLSPSTFNQGGQQQLAPGAVVGYANLKDTAKVNALLARPEVKSIIPGNLKLLWAVKPENNAKDFLSLYAIKTSGSENGPVMTGEVITDARDGFDQQNSPIVSMEMNADGARQWKRITAQAAQNRDHIAIVLDGVVYSAPGVNEEIPNGNSQISGNFTIEDTKDLANVLKAGRLPTTAKIVEEAIVGPSLGQVAIDSGVNSAVIGIIVVMAFMIAYYNRAGIAANIAVIFNVFFLMGVLASLNAVLTLPGIAGIVLTMGTAVDANVLIYERMREEEALGKSPRQIVADGYKHAMPSILDSQITTFLVGLILFFTGSGPIQGFATTLMIGIITSLFTAIFITRLIFEFMLSRDMKITTSFPWSNHTLKNANFQFIKKRKVAYIISAIAIVISFAAILTKGFSYGVDFQGGRTYTVRYDQSVSPEAVRENLDNIFGTTTEVKTFGNENQLRITTSYQIEETSDQADAEVLGKLNEGLTKIQGNKYEILSQQKVGPTIASDIRDRAIYAAVFSILAIAAYILIRFQKWQYSAGAAIATIHDGIILMGLFSILDGIVPFSLDIDQHFVAAILTVLGYSVNDTVVVFDRLREYLKKPNAHQEEIGTTINNAINSTLSRTVITSLTVIFVLAVLFVFGGEVIRGFSFAILIGIVVATYSSIFLAAPAIYDLSGGKHLAESAKEKERKQAKVVTP</sequence>
<dbReference type="Pfam" id="PF21760">
    <property type="entry name" value="SecD_1st"/>
    <property type="match status" value="1"/>
</dbReference>
<dbReference type="NCBIfam" id="TIGR00916">
    <property type="entry name" value="2A0604s01"/>
    <property type="match status" value="1"/>
</dbReference>
<keyword evidence="2 9" id="KW-0813">Transport</keyword>
<comment type="caution">
    <text evidence="9">Lacks conserved residue(s) required for the propagation of feature annotation.</text>
</comment>
<evidence type="ECO:0000259" key="13">
    <source>
        <dbReference type="Pfam" id="PF22599"/>
    </source>
</evidence>
<dbReference type="Pfam" id="PF07549">
    <property type="entry name" value="Sec_GG"/>
    <property type="match status" value="1"/>
</dbReference>
<reference evidence="15" key="1">
    <citation type="journal article" date="2019" name="Int. J. Syst. Evol. Microbiol.">
        <title>The Global Catalogue of Microorganisms (GCM) 10K type strain sequencing project: providing services to taxonomists for standard genome sequencing and annotation.</title>
        <authorList>
            <consortium name="The Broad Institute Genomics Platform"/>
            <consortium name="The Broad Institute Genome Sequencing Center for Infectious Disease"/>
            <person name="Wu L."/>
            <person name="Ma J."/>
        </authorList>
    </citation>
    <scope>NUCLEOTIDE SEQUENCE [LARGE SCALE GENOMIC DNA]</scope>
    <source>
        <strain evidence="15">CCUG 52468</strain>
    </source>
</reference>
<gene>
    <name evidence="14" type="primary">secDF</name>
    <name evidence="9" type="synonym">secD</name>
    <name evidence="10" type="synonym">secF</name>
    <name evidence="14" type="ORF">ACFQ2C_14695</name>
</gene>
<dbReference type="InterPro" id="IPR054384">
    <property type="entry name" value="SecDF_P1_head"/>
</dbReference>
<feature type="transmembrane region" description="Helical" evidence="9">
    <location>
        <begin position="845"/>
        <end position="867"/>
    </location>
</feature>
<feature type="transmembrane region" description="Helical" evidence="9">
    <location>
        <begin position="821"/>
        <end position="838"/>
    </location>
</feature>
<name>A0ABW3RNR4_9SPHI</name>
<dbReference type="Pfam" id="PF02355">
    <property type="entry name" value="SecD_SecF_C"/>
    <property type="match status" value="2"/>
</dbReference>
<feature type="domain" description="SecDF P1 head subdomain" evidence="13">
    <location>
        <begin position="396"/>
        <end position="493"/>
    </location>
</feature>
<dbReference type="PRINTS" id="PR01755">
    <property type="entry name" value="SECFTRNLCASE"/>
</dbReference>
<evidence type="ECO:0000259" key="11">
    <source>
        <dbReference type="Pfam" id="PF02355"/>
    </source>
</evidence>
<evidence type="ECO:0000256" key="9">
    <source>
        <dbReference type="HAMAP-Rule" id="MF_01463"/>
    </source>
</evidence>
<organism evidence="14 15">
    <name type="scientific">Sphingobacterium daejeonense</name>
    <dbReference type="NCBI Taxonomy" id="371142"/>
    <lineage>
        <taxon>Bacteria</taxon>
        <taxon>Pseudomonadati</taxon>
        <taxon>Bacteroidota</taxon>
        <taxon>Sphingobacteriia</taxon>
        <taxon>Sphingobacteriales</taxon>
        <taxon>Sphingobacteriaceae</taxon>
        <taxon>Sphingobacterium</taxon>
    </lineage>
</organism>
<dbReference type="InterPro" id="IPR022813">
    <property type="entry name" value="SecD/SecF_arch_bac"/>
</dbReference>
<keyword evidence="3 9" id="KW-1003">Cell membrane</keyword>
<dbReference type="Proteomes" id="UP001597205">
    <property type="component" value="Unassembled WGS sequence"/>
</dbReference>
<dbReference type="HAMAP" id="MF_01464_B">
    <property type="entry name" value="SecF_B"/>
    <property type="match status" value="1"/>
</dbReference>
<dbReference type="InterPro" id="IPR048631">
    <property type="entry name" value="SecD_1st"/>
</dbReference>
<dbReference type="Gene3D" id="3.30.1360.200">
    <property type="match status" value="1"/>
</dbReference>
<evidence type="ECO:0000256" key="5">
    <source>
        <dbReference type="ARBA" id="ARBA00022927"/>
    </source>
</evidence>
<feature type="domain" description="Protein export membrane protein SecD/SecF C-terminal" evidence="11">
    <location>
        <begin position="495"/>
        <end position="666"/>
    </location>
</feature>
<feature type="transmembrane region" description="Helical" evidence="9">
    <location>
        <begin position="697"/>
        <end position="715"/>
    </location>
</feature>
<dbReference type="Gene3D" id="3.30.70.3220">
    <property type="match status" value="1"/>
</dbReference>
<evidence type="ECO:0000313" key="15">
    <source>
        <dbReference type="Proteomes" id="UP001597205"/>
    </source>
</evidence>
<keyword evidence="4 9" id="KW-0812">Transmembrane</keyword>
<dbReference type="SUPFAM" id="SSF82866">
    <property type="entry name" value="Multidrug efflux transporter AcrB transmembrane domain"/>
    <property type="match status" value="2"/>
</dbReference>
<feature type="transmembrane region" description="Helical" evidence="9">
    <location>
        <begin position="637"/>
        <end position="663"/>
    </location>
</feature>
<comment type="similarity">
    <text evidence="9">Belongs to the SecD/SecF family. SecD subfamily.</text>
</comment>
<keyword evidence="5 9" id="KW-0653">Protein transport</keyword>
<evidence type="ECO:0000256" key="8">
    <source>
        <dbReference type="ARBA" id="ARBA00023136"/>
    </source>
</evidence>
<evidence type="ECO:0000256" key="4">
    <source>
        <dbReference type="ARBA" id="ARBA00022692"/>
    </source>
</evidence>
<evidence type="ECO:0000256" key="7">
    <source>
        <dbReference type="ARBA" id="ARBA00023010"/>
    </source>
</evidence>
<comment type="subunit">
    <text evidence="10">Forms a complex with SecD. Part of the essential Sec protein translocation apparatus which comprises SecA, SecYEG and auxiliary proteins SecDF. Other proteins may also be involved.</text>
</comment>
<evidence type="ECO:0000256" key="3">
    <source>
        <dbReference type="ARBA" id="ARBA00022475"/>
    </source>
</evidence>
<comment type="similarity">
    <text evidence="10">Belongs to the SecD/SecF family. SecF subfamily.</text>
</comment>
<dbReference type="EMBL" id="JBHTKY010000025">
    <property type="protein sequence ID" value="MFD1166854.1"/>
    <property type="molecule type" value="Genomic_DNA"/>
</dbReference>